<evidence type="ECO:0000256" key="1">
    <source>
        <dbReference type="ARBA" id="ARBA00004571"/>
    </source>
</evidence>
<dbReference type="InterPro" id="IPR012910">
    <property type="entry name" value="Plug_dom"/>
</dbReference>
<feature type="short sequence motif" description="TonB C-terminal box" evidence="15">
    <location>
        <begin position="770"/>
        <end position="787"/>
    </location>
</feature>
<organism evidence="19 20">
    <name type="scientific">Marinomonas aquimarina</name>
    <dbReference type="NCBI Taxonomy" id="295068"/>
    <lineage>
        <taxon>Bacteria</taxon>
        <taxon>Pseudomonadati</taxon>
        <taxon>Pseudomonadota</taxon>
        <taxon>Gammaproteobacteria</taxon>
        <taxon>Oceanospirillales</taxon>
        <taxon>Oceanospirillaceae</taxon>
        <taxon>Marinomonas</taxon>
    </lineage>
</organism>
<dbReference type="Gene3D" id="2.40.170.20">
    <property type="entry name" value="TonB-dependent receptor, beta-barrel domain"/>
    <property type="match status" value="1"/>
</dbReference>
<dbReference type="STRING" id="295068.MAQ5080_01825"/>
<evidence type="ECO:0000256" key="16">
    <source>
        <dbReference type="RuleBase" id="RU003357"/>
    </source>
</evidence>
<evidence type="ECO:0000256" key="9">
    <source>
        <dbReference type="ARBA" id="ARBA00023065"/>
    </source>
</evidence>
<dbReference type="InterPro" id="IPR010917">
    <property type="entry name" value="TonB_rcpt_CS"/>
</dbReference>
<keyword evidence="13 14" id="KW-0998">Cell outer membrane</keyword>
<dbReference type="InterPro" id="IPR000531">
    <property type="entry name" value="Beta-barrel_TonB"/>
</dbReference>
<dbReference type="PROSITE" id="PS01156">
    <property type="entry name" value="TONB_DEPENDENT_REC_2"/>
    <property type="match status" value="1"/>
</dbReference>
<dbReference type="NCBIfam" id="TIGR01783">
    <property type="entry name" value="TonB-siderophor"/>
    <property type="match status" value="1"/>
</dbReference>
<dbReference type="SMART" id="SM00965">
    <property type="entry name" value="STN"/>
    <property type="match status" value="1"/>
</dbReference>
<keyword evidence="3 14" id="KW-0813">Transport</keyword>
<evidence type="ECO:0000256" key="13">
    <source>
        <dbReference type="ARBA" id="ARBA00023237"/>
    </source>
</evidence>
<evidence type="ECO:0000256" key="5">
    <source>
        <dbReference type="ARBA" id="ARBA00022496"/>
    </source>
</evidence>
<sequence>MFKRTAISALMVTALGVVPAYAAQNVAGPESVMSVAYQYDIPSGSLSNALLNFASASGLSLAADASLTLGKQSAGVQGELTVEQALQRLLADSGLRALIQDSVIFLSSDSALSNNEPLQLDALAVTAKRSSRVSKGATGLALEIKDTPQSITTIEQQTLADNGLTSSNDALSFMTGVNVDQYETNRARYNSRGFGIQLTQVDGLGMTNDWGTVIGQKDTFLFEKIEAIRGANGLLTGVGNASGTINFVRKRPTNEDAGQVSLTAGSHDQVRGAVDYNKVLTEDGRWAARVVAVAEQSDSYIRDLEDQHESLYVVVDGQVGDNGILTFGMNYRNAEQDAPMWGALTLNVEDGSQAEFDRSTSSAMNWAYYDTKTQDAFIEYSHLLDNDWEVKGTYTYREYEGDSKLFYAYSPSGALNSDYTGLVGWPYSGFTKLENNLFDINLSGDFEAFGREHSLLLGVSHSTQDSKRYERPYDTANYQFLPLPAMPYDGDDYPEPIFGAKQLSGTGEQLLTRLYLASKLELSDQLHSIVGMNAIKLQREGDSIFGGGTTTTSYPDTEEVSPYVSFLYDLSDDVVAYVSYSDIYQNQDQTDYDGRYLDPVKGVNYEAGVKTEWFDKRVLATFSVFTAEQDGLATQAENLNADGDRYYVPKDVTSKGFEMEVSGYLTDRTRLSLGLTHLNLEGPDGKDIYKWTPRDSVKLMLDTRLASVPGLKVGVNTRWQSKVESTSGMKQDAYMLTNAFASYDINDAASVRLNIDNLFDKKYIQSLYSSAIYGAPRTAKVTFDYHF</sequence>
<evidence type="ECO:0000256" key="6">
    <source>
        <dbReference type="ARBA" id="ARBA00022692"/>
    </source>
</evidence>
<accession>A0A1A8TEX6</accession>
<evidence type="ECO:0000256" key="3">
    <source>
        <dbReference type="ARBA" id="ARBA00022448"/>
    </source>
</evidence>
<evidence type="ECO:0000256" key="14">
    <source>
        <dbReference type="PROSITE-ProRule" id="PRU01360"/>
    </source>
</evidence>
<keyword evidence="12 19" id="KW-0675">Receptor</keyword>
<evidence type="ECO:0000256" key="12">
    <source>
        <dbReference type="ARBA" id="ARBA00023170"/>
    </source>
</evidence>
<keyword evidence="4 14" id="KW-1134">Transmembrane beta strand</keyword>
<evidence type="ECO:0000256" key="11">
    <source>
        <dbReference type="ARBA" id="ARBA00023136"/>
    </source>
</evidence>
<dbReference type="InterPro" id="IPR037066">
    <property type="entry name" value="Plug_dom_sf"/>
</dbReference>
<evidence type="ECO:0000256" key="7">
    <source>
        <dbReference type="ARBA" id="ARBA00022729"/>
    </source>
</evidence>
<dbReference type="OrthoDB" id="6127007at2"/>
<dbReference type="Pfam" id="PF07715">
    <property type="entry name" value="Plug"/>
    <property type="match status" value="1"/>
</dbReference>
<dbReference type="GO" id="GO:0015344">
    <property type="term" value="F:siderophore uptake transmembrane transporter activity"/>
    <property type="evidence" value="ECO:0007669"/>
    <property type="project" value="TreeGrafter"/>
</dbReference>
<evidence type="ECO:0000256" key="2">
    <source>
        <dbReference type="ARBA" id="ARBA00009810"/>
    </source>
</evidence>
<dbReference type="GO" id="GO:0009279">
    <property type="term" value="C:cell outer membrane"/>
    <property type="evidence" value="ECO:0007669"/>
    <property type="project" value="UniProtKB-SubCell"/>
</dbReference>
<name>A0A1A8TEX6_9GAMM</name>
<feature type="chain" id="PRO_5008378998" evidence="17">
    <location>
        <begin position="23"/>
        <end position="787"/>
    </location>
</feature>
<dbReference type="InterPro" id="IPR010105">
    <property type="entry name" value="TonB_sidphr_rcpt"/>
</dbReference>
<keyword evidence="9" id="KW-0406">Ion transport</keyword>
<evidence type="ECO:0000313" key="19">
    <source>
        <dbReference type="EMBL" id="SBS31001.1"/>
    </source>
</evidence>
<keyword evidence="20" id="KW-1185">Reference proteome</keyword>
<dbReference type="AlphaFoldDB" id="A0A1A8TEX6"/>
<evidence type="ECO:0000313" key="20">
    <source>
        <dbReference type="Proteomes" id="UP000092627"/>
    </source>
</evidence>
<keyword evidence="6 14" id="KW-0812">Transmembrane</keyword>
<comment type="similarity">
    <text evidence="2 14 16">Belongs to the TonB-dependent receptor family.</text>
</comment>
<dbReference type="Gene3D" id="2.170.130.10">
    <property type="entry name" value="TonB-dependent receptor, plug domain"/>
    <property type="match status" value="1"/>
</dbReference>
<dbReference type="Gene3D" id="3.55.50.30">
    <property type="match status" value="1"/>
</dbReference>
<dbReference type="PROSITE" id="PS52016">
    <property type="entry name" value="TONB_DEPENDENT_REC_3"/>
    <property type="match status" value="1"/>
</dbReference>
<dbReference type="InterPro" id="IPR039426">
    <property type="entry name" value="TonB-dep_rcpt-like"/>
</dbReference>
<evidence type="ECO:0000256" key="8">
    <source>
        <dbReference type="ARBA" id="ARBA00023004"/>
    </source>
</evidence>
<dbReference type="Pfam" id="PF00593">
    <property type="entry name" value="TonB_dep_Rec_b-barrel"/>
    <property type="match status" value="1"/>
</dbReference>
<reference evidence="19 20" key="1">
    <citation type="submission" date="2016-06" db="EMBL/GenBank/DDBJ databases">
        <authorList>
            <person name="Kjaerup R.B."/>
            <person name="Dalgaard T.S."/>
            <person name="Juul-Madsen H.R."/>
        </authorList>
    </citation>
    <scope>NUCLEOTIDE SEQUENCE [LARGE SCALE GENOMIC DNA]</scope>
    <source>
        <strain evidence="19 20">CECT 5080</strain>
    </source>
</reference>
<keyword evidence="10 16" id="KW-0798">TonB box</keyword>
<proteinExistence type="inferred from homology"/>
<dbReference type="InterPro" id="IPR036942">
    <property type="entry name" value="Beta-barrel_TonB_sf"/>
</dbReference>
<dbReference type="GO" id="GO:0015891">
    <property type="term" value="P:siderophore transport"/>
    <property type="evidence" value="ECO:0007669"/>
    <property type="project" value="InterPro"/>
</dbReference>
<keyword evidence="7 17" id="KW-0732">Signal</keyword>
<keyword evidence="8" id="KW-0408">Iron</keyword>
<protein>
    <submittedName>
        <fullName evidence="19">FhuE receptor</fullName>
    </submittedName>
</protein>
<dbReference type="Pfam" id="PF07660">
    <property type="entry name" value="STN"/>
    <property type="match status" value="1"/>
</dbReference>
<evidence type="ECO:0000256" key="15">
    <source>
        <dbReference type="PROSITE-ProRule" id="PRU10144"/>
    </source>
</evidence>
<dbReference type="InterPro" id="IPR011662">
    <property type="entry name" value="Secretin/TonB_short_N"/>
</dbReference>
<dbReference type="PANTHER" id="PTHR32552:SF74">
    <property type="entry name" value="HYDROXAMATE SIDEROPHORE RECEPTOR FHUE"/>
    <property type="match status" value="1"/>
</dbReference>
<dbReference type="SUPFAM" id="SSF56935">
    <property type="entry name" value="Porins"/>
    <property type="match status" value="1"/>
</dbReference>
<dbReference type="Proteomes" id="UP000092627">
    <property type="component" value="Unassembled WGS sequence"/>
</dbReference>
<comment type="subcellular location">
    <subcellularLocation>
        <location evidence="1 14">Cell outer membrane</location>
        <topology evidence="1 14">Multi-pass membrane protein</topology>
    </subcellularLocation>
</comment>
<evidence type="ECO:0000256" key="10">
    <source>
        <dbReference type="ARBA" id="ARBA00023077"/>
    </source>
</evidence>
<dbReference type="EMBL" id="FLOC01000009">
    <property type="protein sequence ID" value="SBS31001.1"/>
    <property type="molecule type" value="Genomic_DNA"/>
</dbReference>
<dbReference type="RefSeq" id="WP_156496513.1">
    <property type="nucleotide sequence ID" value="NZ_FLOC01000009.1"/>
</dbReference>
<evidence type="ECO:0000256" key="4">
    <source>
        <dbReference type="ARBA" id="ARBA00022452"/>
    </source>
</evidence>
<gene>
    <name evidence="19" type="primary">fhuE</name>
    <name evidence="19" type="ORF">MAQ5080_01825</name>
</gene>
<evidence type="ECO:0000259" key="18">
    <source>
        <dbReference type="SMART" id="SM00965"/>
    </source>
</evidence>
<feature type="signal peptide" evidence="17">
    <location>
        <begin position="1"/>
        <end position="22"/>
    </location>
</feature>
<dbReference type="CDD" id="cd01347">
    <property type="entry name" value="ligand_gated_channel"/>
    <property type="match status" value="1"/>
</dbReference>
<keyword evidence="5" id="KW-0410">Iron transport</keyword>
<feature type="domain" description="Secretin/TonB short N-terminal" evidence="18">
    <location>
        <begin position="59"/>
        <end position="109"/>
    </location>
</feature>
<dbReference type="PANTHER" id="PTHR32552">
    <property type="entry name" value="FERRICHROME IRON RECEPTOR-RELATED"/>
    <property type="match status" value="1"/>
</dbReference>
<keyword evidence="11 14" id="KW-0472">Membrane</keyword>
<evidence type="ECO:0000256" key="17">
    <source>
        <dbReference type="SAM" id="SignalP"/>
    </source>
</evidence>
<dbReference type="GO" id="GO:0038023">
    <property type="term" value="F:signaling receptor activity"/>
    <property type="evidence" value="ECO:0007669"/>
    <property type="project" value="InterPro"/>
</dbReference>